<dbReference type="Proteomes" id="UP001499841">
    <property type="component" value="Unassembled WGS sequence"/>
</dbReference>
<dbReference type="Pfam" id="PF00582">
    <property type="entry name" value="Usp"/>
    <property type="match status" value="2"/>
</dbReference>
<feature type="domain" description="UspA" evidence="2">
    <location>
        <begin position="11"/>
        <end position="143"/>
    </location>
</feature>
<evidence type="ECO:0000313" key="4">
    <source>
        <dbReference type="Proteomes" id="UP001499841"/>
    </source>
</evidence>
<accession>A0ABP8ERL6</accession>
<organism evidence="3 4">
    <name type="scientific">Georgenia daeguensis</name>
    <dbReference type="NCBI Taxonomy" id="908355"/>
    <lineage>
        <taxon>Bacteria</taxon>
        <taxon>Bacillati</taxon>
        <taxon>Actinomycetota</taxon>
        <taxon>Actinomycetes</taxon>
        <taxon>Micrococcales</taxon>
        <taxon>Bogoriellaceae</taxon>
        <taxon>Georgenia</taxon>
    </lineage>
</organism>
<protein>
    <submittedName>
        <fullName evidence="3">Universal stress protein</fullName>
    </submittedName>
</protein>
<comment type="similarity">
    <text evidence="1">Belongs to the universal stress protein A family.</text>
</comment>
<dbReference type="RefSeq" id="WP_345038191.1">
    <property type="nucleotide sequence ID" value="NZ_BAABBA010000003.1"/>
</dbReference>
<dbReference type="PANTHER" id="PTHR46268">
    <property type="entry name" value="STRESS RESPONSE PROTEIN NHAX"/>
    <property type="match status" value="1"/>
</dbReference>
<dbReference type="SUPFAM" id="SSF52402">
    <property type="entry name" value="Adenine nucleotide alpha hydrolases-like"/>
    <property type="match status" value="2"/>
</dbReference>
<reference evidence="4" key="1">
    <citation type="journal article" date="2019" name="Int. J. Syst. Evol. Microbiol.">
        <title>The Global Catalogue of Microorganisms (GCM) 10K type strain sequencing project: providing services to taxonomists for standard genome sequencing and annotation.</title>
        <authorList>
            <consortium name="The Broad Institute Genomics Platform"/>
            <consortium name="The Broad Institute Genome Sequencing Center for Infectious Disease"/>
            <person name="Wu L."/>
            <person name="Ma J."/>
        </authorList>
    </citation>
    <scope>NUCLEOTIDE SEQUENCE [LARGE SCALE GENOMIC DNA]</scope>
    <source>
        <strain evidence="4">JCM 17459</strain>
    </source>
</reference>
<name>A0ABP8ERL6_9MICO</name>
<dbReference type="Gene3D" id="3.40.50.620">
    <property type="entry name" value="HUPs"/>
    <property type="match status" value="2"/>
</dbReference>
<evidence type="ECO:0000256" key="1">
    <source>
        <dbReference type="ARBA" id="ARBA00008791"/>
    </source>
</evidence>
<dbReference type="PRINTS" id="PR01438">
    <property type="entry name" value="UNVRSLSTRESS"/>
</dbReference>
<dbReference type="InterPro" id="IPR006015">
    <property type="entry name" value="Universal_stress_UspA"/>
</dbReference>
<gene>
    <name evidence="3" type="ORF">GCM10022262_09270</name>
</gene>
<feature type="domain" description="UspA" evidence="2">
    <location>
        <begin position="153"/>
        <end position="287"/>
    </location>
</feature>
<dbReference type="EMBL" id="BAABBA010000003">
    <property type="protein sequence ID" value="GAA4286568.1"/>
    <property type="molecule type" value="Genomic_DNA"/>
</dbReference>
<keyword evidence="4" id="KW-1185">Reference proteome</keyword>
<evidence type="ECO:0000259" key="2">
    <source>
        <dbReference type="Pfam" id="PF00582"/>
    </source>
</evidence>
<dbReference type="PANTHER" id="PTHR46268:SF6">
    <property type="entry name" value="UNIVERSAL STRESS PROTEIN UP12"/>
    <property type="match status" value="1"/>
</dbReference>
<comment type="caution">
    <text evidence="3">The sequence shown here is derived from an EMBL/GenBank/DDBJ whole genome shotgun (WGS) entry which is preliminary data.</text>
</comment>
<proteinExistence type="inferred from homology"/>
<dbReference type="InterPro" id="IPR006016">
    <property type="entry name" value="UspA"/>
</dbReference>
<evidence type="ECO:0000313" key="3">
    <source>
        <dbReference type="EMBL" id="GAA4286568.1"/>
    </source>
</evidence>
<dbReference type="InterPro" id="IPR014729">
    <property type="entry name" value="Rossmann-like_a/b/a_fold"/>
</dbReference>
<sequence>MDTLDVPEGAVVAGVDGSARAARALELAAREAERRRAVLHVVHAFPWLSQAHGWEFAPEAGAMSVAERVVADAVDQVRAAHGGLTVTGQVVVDDPTVVLVEASERAAIVVIGARGLGRVAGQLLGSVSQKVAAHAHGPVLVVREQAPDDGGPVAVGADPSGDAPEVLEYAFEEAVRRGTGLLAVLAVEPESVPPDYDDDRVTTLLQQATRTTQERFRADLAAWERRYPGVPVEPLLPRQHPVEALVTAAERACVVVVGSRGRRGLRAVRLGSVARGVLHRAPAVVVVRVPAAGRG</sequence>